<protein>
    <submittedName>
        <fullName evidence="4">2-nitropropane dioxygenase</fullName>
    </submittedName>
</protein>
<keyword evidence="4" id="KW-0223">Dioxygenase</keyword>
<dbReference type="SUPFAM" id="SSF51412">
    <property type="entry name" value="Inosine monophosphate dehydrogenase (IMPDH)"/>
    <property type="match status" value="1"/>
</dbReference>
<evidence type="ECO:0000313" key="4">
    <source>
        <dbReference type="EMBL" id="GIF56042.1"/>
    </source>
</evidence>
<dbReference type="GO" id="GO:0051213">
    <property type="term" value="F:dioxygenase activity"/>
    <property type="evidence" value="ECO:0007669"/>
    <property type="project" value="UniProtKB-KW"/>
</dbReference>
<dbReference type="EMBL" id="BONC01000011">
    <property type="protein sequence ID" value="GIF56042.1"/>
    <property type="molecule type" value="Genomic_DNA"/>
</dbReference>
<dbReference type="PANTHER" id="PTHR32332">
    <property type="entry name" value="2-NITROPROPANE DIOXYGENASE"/>
    <property type="match status" value="1"/>
</dbReference>
<evidence type="ECO:0000313" key="5">
    <source>
        <dbReference type="Proteomes" id="UP000624325"/>
    </source>
</evidence>
<evidence type="ECO:0000256" key="1">
    <source>
        <dbReference type="ARBA" id="ARBA00022630"/>
    </source>
</evidence>
<dbReference type="InterPro" id="IPR013785">
    <property type="entry name" value="Aldolase_TIM"/>
</dbReference>
<keyword evidence="5" id="KW-1185">Reference proteome</keyword>
<dbReference type="PANTHER" id="PTHR32332:SF20">
    <property type="entry name" value="2-NITROPROPANE DIOXYGENASE-LIKE PROTEIN"/>
    <property type="match status" value="1"/>
</dbReference>
<keyword evidence="1" id="KW-0285">Flavoprotein</keyword>
<gene>
    <name evidence="4" type="ORF">Air01nite_21370</name>
</gene>
<comment type="caution">
    <text evidence="4">The sequence shown here is derived from an EMBL/GenBank/DDBJ whole genome shotgun (WGS) entry which is preliminary data.</text>
</comment>
<name>A0ABQ4BZT3_9ACTN</name>
<sequence length="334" mass="34931">MTRRLRTELGDRLGLDAPIVQAPVGSAAGPELAAAVSGAGGLGMLALTWCGPDAARDRIREVRRRTSRPFGVNLVLDFPVGETLAACLDEGVPVVSTFWGDPAPVSDVIRQAGALHMHTVGGVAEARHAADSGVDVVVAQGWEAGGHVRGTTTTMVLVPAVVDAVGPLPVMAAGGISDGRGVAAALALGAQGAWLGTRFLATTQADTHQRYRDRLVEAGAEDTVHTRCFDGGWPDAPHRALRNETVRRWEAAGSPPAPDRPGEGDVVAVHGARPHLRYEDLIPLPGMTGDLDEMALYSGQSVELVRDVQPADALVRALTAQTIDVIDRMSRASA</sequence>
<dbReference type="InterPro" id="IPR004136">
    <property type="entry name" value="NMO"/>
</dbReference>
<reference evidence="4 5" key="1">
    <citation type="submission" date="2021-01" db="EMBL/GenBank/DDBJ databases">
        <title>Whole genome shotgun sequence of Asanoa iriomotensis NBRC 100142.</title>
        <authorList>
            <person name="Komaki H."/>
            <person name="Tamura T."/>
        </authorList>
    </citation>
    <scope>NUCLEOTIDE SEQUENCE [LARGE SCALE GENOMIC DNA]</scope>
    <source>
        <strain evidence="4 5">NBRC 100142</strain>
    </source>
</reference>
<dbReference type="RefSeq" id="WP_203701834.1">
    <property type="nucleotide sequence ID" value="NZ_BAAALU010000008.1"/>
</dbReference>
<dbReference type="CDD" id="cd04730">
    <property type="entry name" value="NPD_like"/>
    <property type="match status" value="1"/>
</dbReference>
<dbReference type="Gene3D" id="3.20.20.70">
    <property type="entry name" value="Aldolase class I"/>
    <property type="match status" value="1"/>
</dbReference>
<accession>A0ABQ4BZT3</accession>
<keyword evidence="3" id="KW-0560">Oxidoreductase</keyword>
<keyword evidence="2" id="KW-0288">FMN</keyword>
<evidence type="ECO:0000256" key="3">
    <source>
        <dbReference type="ARBA" id="ARBA00023002"/>
    </source>
</evidence>
<dbReference type="Proteomes" id="UP000624325">
    <property type="component" value="Unassembled WGS sequence"/>
</dbReference>
<dbReference type="Pfam" id="PF03060">
    <property type="entry name" value="NMO"/>
    <property type="match status" value="2"/>
</dbReference>
<organism evidence="4 5">
    <name type="scientific">Asanoa iriomotensis</name>
    <dbReference type="NCBI Taxonomy" id="234613"/>
    <lineage>
        <taxon>Bacteria</taxon>
        <taxon>Bacillati</taxon>
        <taxon>Actinomycetota</taxon>
        <taxon>Actinomycetes</taxon>
        <taxon>Micromonosporales</taxon>
        <taxon>Micromonosporaceae</taxon>
        <taxon>Asanoa</taxon>
    </lineage>
</organism>
<proteinExistence type="predicted"/>
<evidence type="ECO:0000256" key="2">
    <source>
        <dbReference type="ARBA" id="ARBA00022643"/>
    </source>
</evidence>